<dbReference type="PROSITE" id="PS50109">
    <property type="entry name" value="HIS_KIN"/>
    <property type="match status" value="1"/>
</dbReference>
<dbReference type="CDD" id="cd00082">
    <property type="entry name" value="HisKA"/>
    <property type="match status" value="1"/>
</dbReference>
<dbReference type="Gene3D" id="3.30.450.40">
    <property type="match status" value="1"/>
</dbReference>
<evidence type="ECO:0000256" key="3">
    <source>
        <dbReference type="ARBA" id="ARBA00022553"/>
    </source>
</evidence>
<name>A0ABV4XSN2_9CYAN</name>
<dbReference type="SMART" id="SM00065">
    <property type="entry name" value="GAF"/>
    <property type="match status" value="1"/>
</dbReference>
<dbReference type="SMART" id="SM00220">
    <property type="entry name" value="S_TKc"/>
    <property type="match status" value="1"/>
</dbReference>
<dbReference type="InterPro" id="IPR005467">
    <property type="entry name" value="His_kinase_dom"/>
</dbReference>
<evidence type="ECO:0000256" key="2">
    <source>
        <dbReference type="ARBA" id="ARBA00012438"/>
    </source>
</evidence>
<dbReference type="InterPro" id="IPR000719">
    <property type="entry name" value="Prot_kinase_dom"/>
</dbReference>
<dbReference type="InterPro" id="IPR011009">
    <property type="entry name" value="Kinase-like_dom_sf"/>
</dbReference>
<dbReference type="PROSITE" id="PS00108">
    <property type="entry name" value="PROTEIN_KINASE_ST"/>
    <property type="match status" value="1"/>
</dbReference>
<dbReference type="Gene3D" id="3.30.565.10">
    <property type="entry name" value="Histidine kinase-like ATPase, C-terminal domain"/>
    <property type="match status" value="1"/>
</dbReference>
<keyword evidence="4" id="KW-0808">Transferase</keyword>
<dbReference type="InterPro" id="IPR003594">
    <property type="entry name" value="HATPase_dom"/>
</dbReference>
<dbReference type="InterPro" id="IPR041664">
    <property type="entry name" value="AAA_16"/>
</dbReference>
<evidence type="ECO:0000259" key="8">
    <source>
        <dbReference type="PROSITE" id="PS50109"/>
    </source>
</evidence>
<dbReference type="InterPro" id="IPR027417">
    <property type="entry name" value="P-loop_NTPase"/>
</dbReference>
<comment type="catalytic activity">
    <reaction evidence="1">
        <text>ATP + protein L-histidine = ADP + protein N-phospho-L-histidine.</text>
        <dbReference type="EC" id="2.7.13.3"/>
    </reaction>
</comment>
<dbReference type="InterPro" id="IPR003661">
    <property type="entry name" value="HisK_dim/P_dom"/>
</dbReference>
<protein>
    <recommendedName>
        <fullName evidence="2">histidine kinase</fullName>
        <ecNumber evidence="2">2.7.13.3</ecNumber>
    </recommendedName>
</protein>
<evidence type="ECO:0000256" key="5">
    <source>
        <dbReference type="ARBA" id="ARBA00023012"/>
    </source>
</evidence>
<accession>A0ABV4XSN2</accession>
<keyword evidence="4" id="KW-0418">Kinase</keyword>
<evidence type="ECO:0000256" key="1">
    <source>
        <dbReference type="ARBA" id="ARBA00000085"/>
    </source>
</evidence>
<dbReference type="PROSITE" id="PS50011">
    <property type="entry name" value="PROTEIN_KINASE_DOM"/>
    <property type="match status" value="1"/>
</dbReference>
<dbReference type="Gene3D" id="3.40.50.300">
    <property type="entry name" value="P-loop containing nucleotide triphosphate hydrolases"/>
    <property type="match status" value="1"/>
</dbReference>
<organism evidence="9 10">
    <name type="scientific">Floridaenema flaviceps BLCC-F50</name>
    <dbReference type="NCBI Taxonomy" id="3153642"/>
    <lineage>
        <taxon>Bacteria</taxon>
        <taxon>Bacillati</taxon>
        <taxon>Cyanobacteriota</taxon>
        <taxon>Cyanophyceae</taxon>
        <taxon>Oscillatoriophycideae</taxon>
        <taxon>Aerosakkonematales</taxon>
        <taxon>Aerosakkonemataceae</taxon>
        <taxon>Floridanema</taxon>
        <taxon>Floridanema flaviceps</taxon>
    </lineage>
</organism>
<dbReference type="Gene3D" id="1.10.510.10">
    <property type="entry name" value="Transferase(Phosphotransferase) domain 1"/>
    <property type="match status" value="1"/>
</dbReference>
<gene>
    <name evidence="9" type="ORF">ACE1CI_14375</name>
</gene>
<keyword evidence="10" id="KW-1185">Reference proteome</keyword>
<dbReference type="Pfam" id="PF02518">
    <property type="entry name" value="HATPase_c"/>
    <property type="match status" value="1"/>
</dbReference>
<dbReference type="PANTHER" id="PTHR43642">
    <property type="entry name" value="HYBRID SIGNAL TRANSDUCTION HISTIDINE KINASE G"/>
    <property type="match status" value="1"/>
</dbReference>
<dbReference type="InterPro" id="IPR053159">
    <property type="entry name" value="Hybrid_Histidine_Kinase"/>
</dbReference>
<dbReference type="Gene3D" id="1.10.287.130">
    <property type="match status" value="1"/>
</dbReference>
<dbReference type="SMART" id="SM00388">
    <property type="entry name" value="HisKA"/>
    <property type="match status" value="1"/>
</dbReference>
<keyword evidence="6" id="KW-0175">Coiled coil</keyword>
<dbReference type="InterPro" id="IPR036890">
    <property type="entry name" value="HATPase_C_sf"/>
</dbReference>
<reference evidence="9 10" key="1">
    <citation type="submission" date="2024-09" db="EMBL/GenBank/DDBJ databases">
        <title>Floridaenema gen nov. (Aerosakkonemataceae, Aerosakkonematales ord. nov., Cyanobacteria) from benthic tropical and subtropical fresh waters, with the description of four new species.</title>
        <authorList>
            <person name="Moretto J.A."/>
            <person name="Berthold D.E."/>
            <person name="Lefler F.W."/>
            <person name="Huang I.-S."/>
            <person name="Laughinghouse H. IV."/>
        </authorList>
    </citation>
    <scope>NUCLEOTIDE SEQUENCE [LARGE SCALE GENOMIC DNA]</scope>
    <source>
        <strain evidence="9 10">BLCC-F50</strain>
    </source>
</reference>
<dbReference type="PRINTS" id="PR00344">
    <property type="entry name" value="BCTRLSENSOR"/>
</dbReference>
<dbReference type="Pfam" id="PF01590">
    <property type="entry name" value="GAF"/>
    <property type="match status" value="1"/>
</dbReference>
<dbReference type="SMART" id="SM00387">
    <property type="entry name" value="HATPase_c"/>
    <property type="match status" value="1"/>
</dbReference>
<dbReference type="EC" id="2.7.13.3" evidence="2"/>
<evidence type="ECO:0000259" key="7">
    <source>
        <dbReference type="PROSITE" id="PS50011"/>
    </source>
</evidence>
<dbReference type="CDD" id="cd14014">
    <property type="entry name" value="STKc_PknB_like"/>
    <property type="match status" value="1"/>
</dbReference>
<dbReference type="InterPro" id="IPR029016">
    <property type="entry name" value="GAF-like_dom_sf"/>
</dbReference>
<keyword evidence="3" id="KW-0597">Phosphoprotein</keyword>
<feature type="domain" description="Protein kinase" evidence="7">
    <location>
        <begin position="10"/>
        <end position="278"/>
    </location>
</feature>
<dbReference type="PANTHER" id="PTHR43642:SF1">
    <property type="entry name" value="HYBRID SIGNAL TRANSDUCTION HISTIDINE KINASE G"/>
    <property type="match status" value="1"/>
</dbReference>
<evidence type="ECO:0000313" key="9">
    <source>
        <dbReference type="EMBL" id="MFB2894092.1"/>
    </source>
</evidence>
<evidence type="ECO:0000313" key="10">
    <source>
        <dbReference type="Proteomes" id="UP001576784"/>
    </source>
</evidence>
<dbReference type="Pfam" id="PF00069">
    <property type="entry name" value="Pkinase"/>
    <property type="match status" value="1"/>
</dbReference>
<feature type="domain" description="Histidine kinase" evidence="8">
    <location>
        <begin position="1560"/>
        <end position="1810"/>
    </location>
</feature>
<evidence type="ECO:0000256" key="4">
    <source>
        <dbReference type="ARBA" id="ARBA00022777"/>
    </source>
</evidence>
<dbReference type="Gene3D" id="3.30.200.20">
    <property type="entry name" value="Phosphorylase Kinase, domain 1"/>
    <property type="match status" value="1"/>
</dbReference>
<sequence length="1813" mass="204579">MSAIANLSGYQITEQLYAGTRTLVYRGIRTSDRHPVAIKILRNEYPNFSELVQLRNQYTIAKNLDFPRIIKALTLEVYRNGYALVMEDFGGISLSDYLLLANDNSPKSNYLPLLEFVKIAIQLTEALHYLYQNRVIHKDIKPANILIHPHSKQVKLIDFSIASLLPRETQEIQNPNVLEGTLAYLSPEQTGRMNRGIDYRTDFYALGVTFYELLTGQLPFISDDPMELVHGHLAEQPIPIHEINAEIPLVLSEIVGKLMAKNAEERYQTALGIKHDLEKCLTQLQEKGQIEYFEIRKRDLSDRFTIPEKLYGREAEVNQLLNSFACVANGTTEMMLVAGFSGIGKTAVVNEVHKPIVKQRGYFIKGKYDQFQRNIPFSAFVQAFRELMGQLLSESEAQIQTWKTNILTAVGENGQVLIDVIPELESIIGKQPPAIELSGTAAQNRFNLLLQKFVKVFTSAAHPLVMFLDDLQWADSASLNLLKLLMQDTRYLLILGAYRDNEVSPVHPFVLTVDEIVKMGATVNTITLPPLTQSDMNRLVADTLNCELSLADPLTQLVYQKTEGNPFFATQFLKALHNDNLISFNWNIQHWQCDIAQVKALAITDDVVEFMASQLQKLPKETQDVLKLAACIGTQFDLNTLAIVNQKSPESTATSLWKGLQETLVIPTTKIYKFFTQSDSEEILQASVNPTYRFLHDRVQQAAYSLIPTDQKQNTHLTIGLLLLNHTPIEEQDAKIFEIVNHLNLGLELIDRLDRQEQLAHLNWLAGQKAKNSAAYTAAIKYFSTGLQLLAPNKWQTQYILALNLSETLAEVAYLQGDFAKMNQVINEVLSNTNSLLDRVNVYETKIQADIVQNRFIDAVETTLEILHKLGFDFPNSPTQLEVQQALENTTFKLNQCSIESLYDLPEMTSIEGSIATRLLVKVLSATYIGKPELLPILLSEGVNLFLEQGNNPLSGFIYAWYGLIICSAIGDISTGYNLGELSLKLLDKFNAKAIYARTTFIVYYFIKHWKIPVRETLDSFLNTYYIGLETGDLEYAAWSIHCYSYFAYFAGYELTSLSSRIFFAAEAISQINQEAALNYSNIFRQSIINLLGNSNQPELLMGEAYNEAQMLPFHQNQNDQLGLIFLSINKLILCYLFSQYEQAIEYVHLFEQYAQAGAGSVFIPTFYFYASLVHLAIYSKSENSQQTDIIDRITSNQEKMRIYANHAPANCLHKFYLVEAERCRVFNQRTEAIEFYDRAISIAKENEYIQEEAIANELAAKFYLDWGKEKVAAGYMQEAYYCYARWGAKAKVAYLEQHFPQLLGAILQPINFAISTGGTIAPTPIRNVTIASSNENLWLDFPAVMKAAQAISEEIELEKLLATLMQIAINNAGAQTGILVINQEAELLVVAKANQKHTENWQIPLTECSELPQNLIYSVARSQTTAVFDNLSAEAQFAGDRYIITHQPKSALCTPISKQGKLIAILYLENNLTVGAFTSDRIETLKILTSQAAISIENARLYQKLEKYSQTLAAEVERKTEDLRQKADDLEQALKNLQQTQTQLIQSEKMSALGQLVAGIAHEINNPVNFIHGNLQHTENYVNNLLSLLELYQQEYLEENSVIQAKIEEIELEFIKKDLNKIFRSMKTGSERIQQIIVSLRNFSRLDEAKMKSVDLHSGIDSTLLILQNRFQGNNNQPKIQLIKEYGDLPLVTCYASEMNQVFLSIISNALDALKEVSKTNRNPFIKIQTEVEEKEWVRITITDNGNGIPADIQKRLFEPFFTTKPVGSGTGLGLSVSYAIVKKHGGQLICNSAIGGKTEFVIKIPIAIAAF</sequence>
<evidence type="ECO:0000256" key="6">
    <source>
        <dbReference type="SAM" id="Coils"/>
    </source>
</evidence>
<dbReference type="SUPFAM" id="SSF55781">
    <property type="entry name" value="GAF domain-like"/>
    <property type="match status" value="1"/>
</dbReference>
<dbReference type="InterPro" id="IPR036097">
    <property type="entry name" value="HisK_dim/P_sf"/>
</dbReference>
<dbReference type="InterPro" id="IPR003018">
    <property type="entry name" value="GAF"/>
</dbReference>
<dbReference type="Proteomes" id="UP001576784">
    <property type="component" value="Unassembled WGS sequence"/>
</dbReference>
<comment type="caution">
    <text evidence="9">The sequence shown here is derived from an EMBL/GenBank/DDBJ whole genome shotgun (WGS) entry which is preliminary data.</text>
</comment>
<dbReference type="InterPro" id="IPR004358">
    <property type="entry name" value="Sig_transdc_His_kin-like_C"/>
</dbReference>
<dbReference type="SUPFAM" id="SSF55874">
    <property type="entry name" value="ATPase domain of HSP90 chaperone/DNA topoisomerase II/histidine kinase"/>
    <property type="match status" value="1"/>
</dbReference>
<dbReference type="RefSeq" id="WP_413263743.1">
    <property type="nucleotide sequence ID" value="NZ_JBHFNR010000099.1"/>
</dbReference>
<dbReference type="Pfam" id="PF13191">
    <property type="entry name" value="AAA_16"/>
    <property type="match status" value="1"/>
</dbReference>
<dbReference type="InterPro" id="IPR008271">
    <property type="entry name" value="Ser/Thr_kinase_AS"/>
</dbReference>
<dbReference type="SUPFAM" id="SSF47384">
    <property type="entry name" value="Homodimeric domain of signal transducing histidine kinase"/>
    <property type="match status" value="1"/>
</dbReference>
<proteinExistence type="predicted"/>
<feature type="coiled-coil region" evidence="6">
    <location>
        <begin position="1514"/>
        <end position="1551"/>
    </location>
</feature>
<dbReference type="SUPFAM" id="SSF52540">
    <property type="entry name" value="P-loop containing nucleoside triphosphate hydrolases"/>
    <property type="match status" value="1"/>
</dbReference>
<dbReference type="SUPFAM" id="SSF56112">
    <property type="entry name" value="Protein kinase-like (PK-like)"/>
    <property type="match status" value="1"/>
</dbReference>
<keyword evidence="5" id="KW-0902">Two-component regulatory system</keyword>
<dbReference type="EMBL" id="JBHFNR010000099">
    <property type="protein sequence ID" value="MFB2894092.1"/>
    <property type="molecule type" value="Genomic_DNA"/>
</dbReference>